<keyword evidence="2" id="KW-1185">Reference proteome</keyword>
<dbReference type="KEGG" id="halu:HUG12_02180"/>
<name>A0A7D5L8L8_9EURY</name>
<dbReference type="Proteomes" id="UP000509626">
    <property type="component" value="Chromosome"/>
</dbReference>
<protein>
    <submittedName>
        <fullName evidence="1">Uncharacterized protein</fullName>
    </submittedName>
</protein>
<dbReference type="GeneID" id="56036229"/>
<organism evidence="1 2">
    <name type="scientific">Halorarum salinum</name>
    <dbReference type="NCBI Taxonomy" id="2743089"/>
    <lineage>
        <taxon>Archaea</taxon>
        <taxon>Methanobacteriati</taxon>
        <taxon>Methanobacteriota</taxon>
        <taxon>Stenosarchaea group</taxon>
        <taxon>Halobacteria</taxon>
        <taxon>Halobacteriales</taxon>
        <taxon>Haloferacaceae</taxon>
        <taxon>Halorarum</taxon>
    </lineage>
</organism>
<evidence type="ECO:0000313" key="2">
    <source>
        <dbReference type="Proteomes" id="UP000509626"/>
    </source>
</evidence>
<dbReference type="RefSeq" id="WP_179267200.1">
    <property type="nucleotide sequence ID" value="NZ_CP058579.1"/>
</dbReference>
<accession>A0A7D5L8L8</accession>
<evidence type="ECO:0000313" key="1">
    <source>
        <dbReference type="EMBL" id="QLG60614.1"/>
    </source>
</evidence>
<sequence>MSVSDASSVVALDADEVRAAVEAEVEGTLRSLVEYDDEGAFLALDPDERVEPVVRAVEDAVSSDDRGR</sequence>
<dbReference type="AlphaFoldDB" id="A0A7D5L8L8"/>
<dbReference type="EMBL" id="CP058579">
    <property type="protein sequence ID" value="QLG60614.1"/>
    <property type="molecule type" value="Genomic_DNA"/>
</dbReference>
<reference evidence="1 2" key="1">
    <citation type="submission" date="2020-06" db="EMBL/GenBank/DDBJ databases">
        <title>NJ-3-1, isolated from saline soil.</title>
        <authorList>
            <person name="Cui H.L."/>
            <person name="Shi X."/>
        </authorList>
    </citation>
    <scope>NUCLEOTIDE SEQUENCE [LARGE SCALE GENOMIC DNA]</scope>
    <source>
        <strain evidence="1 2">NJ-3-1</strain>
    </source>
</reference>
<proteinExistence type="predicted"/>
<gene>
    <name evidence="1" type="ORF">HUG12_02180</name>
</gene>